<dbReference type="Proteomes" id="UP000838412">
    <property type="component" value="Chromosome 2"/>
</dbReference>
<accession>A0A8K0EL40</accession>
<feature type="region of interest" description="Disordered" evidence="1">
    <location>
        <begin position="1"/>
        <end position="49"/>
    </location>
</feature>
<gene>
    <name evidence="2" type="primary">Hypp990</name>
    <name evidence="2" type="ORF">BLAG_LOCUS12720</name>
</gene>
<organism evidence="2 3">
    <name type="scientific">Branchiostoma lanceolatum</name>
    <name type="common">Common lancelet</name>
    <name type="synonym">Amphioxus lanceolatum</name>
    <dbReference type="NCBI Taxonomy" id="7740"/>
    <lineage>
        <taxon>Eukaryota</taxon>
        <taxon>Metazoa</taxon>
        <taxon>Chordata</taxon>
        <taxon>Cephalochordata</taxon>
        <taxon>Leptocardii</taxon>
        <taxon>Amphioxiformes</taxon>
        <taxon>Branchiostomatidae</taxon>
        <taxon>Branchiostoma</taxon>
    </lineage>
</organism>
<reference evidence="2" key="1">
    <citation type="submission" date="2022-01" db="EMBL/GenBank/DDBJ databases">
        <authorList>
            <person name="Braso-Vives M."/>
        </authorList>
    </citation>
    <scope>NUCLEOTIDE SEQUENCE</scope>
</reference>
<feature type="region of interest" description="Disordered" evidence="1">
    <location>
        <begin position="120"/>
        <end position="202"/>
    </location>
</feature>
<dbReference type="EMBL" id="OV696687">
    <property type="protein sequence ID" value="CAH1252711.1"/>
    <property type="molecule type" value="Genomic_DNA"/>
</dbReference>
<feature type="compositionally biased region" description="Polar residues" evidence="1">
    <location>
        <begin position="37"/>
        <end position="48"/>
    </location>
</feature>
<feature type="compositionally biased region" description="Basic and acidic residues" evidence="1">
    <location>
        <begin position="24"/>
        <end position="34"/>
    </location>
</feature>
<name>A0A8K0EL40_BRALA</name>
<keyword evidence="3" id="KW-1185">Reference proteome</keyword>
<sequence length="202" mass="21999">MAAAPHLPTVTDKRLQNAASADQSDSRVAEHLHEGCPTNSEEVTSPPSRATLCKRNGQTDPKTTLQTRVGNTTVKGFSGAYHGWTRRGRTTDVQYLQRSGNNCQHTRSFIGNVLERNSQASIASRGDPVHQPKNLHQEKKLEEHPPPEEHKQTAPPSQSKTTTAREESLKMPPLLLKACSAETPELPTTPAPETAVAKAETS</sequence>
<evidence type="ECO:0000313" key="3">
    <source>
        <dbReference type="Proteomes" id="UP000838412"/>
    </source>
</evidence>
<feature type="compositionally biased region" description="Low complexity" evidence="1">
    <location>
        <begin position="181"/>
        <end position="202"/>
    </location>
</feature>
<protein>
    <submittedName>
        <fullName evidence="2">Hypp990 protein</fullName>
    </submittedName>
</protein>
<evidence type="ECO:0000313" key="2">
    <source>
        <dbReference type="EMBL" id="CAH1252711.1"/>
    </source>
</evidence>
<proteinExistence type="predicted"/>
<evidence type="ECO:0000256" key="1">
    <source>
        <dbReference type="SAM" id="MobiDB-lite"/>
    </source>
</evidence>
<dbReference type="AlphaFoldDB" id="A0A8K0EL40"/>
<feature type="compositionally biased region" description="Basic and acidic residues" evidence="1">
    <location>
        <begin position="127"/>
        <end position="152"/>
    </location>
</feature>